<organism evidence="1 3">
    <name type="scientific">Anoxybacillus flavithermus</name>
    <dbReference type="NCBI Taxonomy" id="33934"/>
    <lineage>
        <taxon>Bacteria</taxon>
        <taxon>Bacillati</taxon>
        <taxon>Bacillota</taxon>
        <taxon>Bacilli</taxon>
        <taxon>Bacillales</taxon>
        <taxon>Anoxybacillaceae</taxon>
        <taxon>Anoxybacillus</taxon>
    </lineage>
</organism>
<protein>
    <submittedName>
        <fullName evidence="2">Uracil-DNA glycosylase</fullName>
    </submittedName>
</protein>
<dbReference type="AlphaFoldDB" id="A0A178TSL3"/>
<sequence>MTGKSKTFDTRINCYACKHFYVTWDPQLPRGCRAFGFKSVALPSIVVKQSSGAPCMKFVKKGHKGRNG</sequence>
<evidence type="ECO:0000313" key="4">
    <source>
        <dbReference type="Proteomes" id="UP000286434"/>
    </source>
</evidence>
<keyword evidence="3" id="KW-1185">Reference proteome</keyword>
<evidence type="ECO:0000313" key="3">
    <source>
        <dbReference type="Proteomes" id="UP000078336"/>
    </source>
</evidence>
<dbReference type="RefSeq" id="WP_035019033.1">
    <property type="nucleotide sequence ID" value="NZ_CP021838.1"/>
</dbReference>
<dbReference type="Proteomes" id="UP000078336">
    <property type="component" value="Unassembled WGS sequence"/>
</dbReference>
<accession>A0A178TSL3</accession>
<dbReference type="Proteomes" id="UP000286434">
    <property type="component" value="Unassembled WGS sequence"/>
</dbReference>
<reference evidence="2 4" key="2">
    <citation type="submission" date="2019-01" db="EMBL/GenBank/DDBJ databases">
        <title>Anoxybacillus flavithermus in powdered infant formula.</title>
        <authorList>
            <person name="Rhee M.S."/>
            <person name="Choi I.-G."/>
            <person name="Cho T.J."/>
            <person name="Park B."/>
        </authorList>
    </citation>
    <scope>NUCLEOTIDE SEQUENCE [LARGE SCALE GENOMIC DNA]</scope>
    <source>
        <strain evidence="2 4">FHS-PPAM212</strain>
    </source>
</reference>
<dbReference type="EMBL" id="SBBW01000046">
    <property type="protein sequence ID" value="RWU11454.1"/>
    <property type="molecule type" value="Genomic_DNA"/>
</dbReference>
<evidence type="ECO:0000313" key="1">
    <source>
        <dbReference type="EMBL" id="OAO83231.1"/>
    </source>
</evidence>
<reference evidence="1 3" key="1">
    <citation type="submission" date="2016-03" db="EMBL/GenBank/DDBJ databases">
        <title>Spore heat resistance.</title>
        <authorList>
            <person name="Boekhorst J."/>
            <person name="Berendsen E.M."/>
            <person name="Wells-Bennik M.H."/>
            <person name="Kuipers O.P."/>
        </authorList>
    </citation>
    <scope>NUCLEOTIDE SEQUENCE [LARGE SCALE GENOMIC DNA]</scope>
    <source>
        <strain evidence="1 3">AF16</strain>
    </source>
</reference>
<comment type="caution">
    <text evidence="1">The sequence shown here is derived from an EMBL/GenBank/DDBJ whole genome shotgun (WGS) entry which is preliminary data.</text>
</comment>
<name>A0A178TSL3_9BACL</name>
<evidence type="ECO:0000313" key="2">
    <source>
        <dbReference type="EMBL" id="RWU11454.1"/>
    </source>
</evidence>
<proteinExistence type="predicted"/>
<dbReference type="EMBL" id="LUCQ01000005">
    <property type="protein sequence ID" value="OAO83231.1"/>
    <property type="molecule type" value="Genomic_DNA"/>
</dbReference>
<gene>
    <name evidence="2" type="ORF">EA138_10475</name>
    <name evidence="1" type="ORF">TAF16_0042</name>
</gene>